<dbReference type="Pfam" id="PF12697">
    <property type="entry name" value="Abhydrolase_6"/>
    <property type="match status" value="1"/>
</dbReference>
<evidence type="ECO:0000313" key="7">
    <source>
        <dbReference type="Proteomes" id="UP000033684"/>
    </source>
</evidence>
<reference evidence="6 7" key="2">
    <citation type="journal article" date="2016" name="Microb. Ecol.">
        <title>Genome Characteristics of a Novel Type I Methanotroph (Sn10-6) Isolated from a Flooded Indian Rice Field.</title>
        <authorList>
            <person name="Rahalkar M.C."/>
            <person name="Pandit P.S."/>
            <person name="Dhakephalkar P.K."/>
            <person name="Pore S."/>
            <person name="Arora P."/>
            <person name="Kapse N."/>
        </authorList>
    </citation>
    <scope>NUCLEOTIDE SEQUENCE [LARGE SCALE GENOMIC DNA]</scope>
    <source>
        <strain evidence="6 7">Sn10-6</strain>
    </source>
</reference>
<dbReference type="RefSeq" id="WP_045779103.1">
    <property type="nucleotide sequence ID" value="NZ_LAJX01000097.1"/>
</dbReference>
<sequence>MQGTWIRKPTGDCTVIFVHGFNSNGEDCWKHENGTYWIDLLKDDQEFESLGIYLYTYQTNLLSGAYSLSDVVDDLKERLINFDNVINNHKIVFVCHSMGGIIVRKFLVERINDLLDKKRRNWAFSSCISFIRLELCKLA</sequence>
<keyword evidence="7" id="KW-1185">Reference proteome</keyword>
<dbReference type="InterPro" id="IPR029058">
    <property type="entry name" value="AB_hydrolase_fold"/>
</dbReference>
<gene>
    <name evidence="6" type="ORF">VZ94_09880</name>
</gene>
<dbReference type="PATRIC" id="fig|1632867.3.peg.5813"/>
<reference evidence="7" key="1">
    <citation type="submission" date="2015-03" db="EMBL/GenBank/DDBJ databases">
        <title>Draft genome sequence of a novel methanotroph (Sn10-6) isolated from flooded ricefield rhizosphere in India.</title>
        <authorList>
            <person name="Pandit P.S."/>
            <person name="Pore S.D."/>
            <person name="Arora P."/>
            <person name="Kapse N.G."/>
            <person name="Dhakephalkar P.K."/>
            <person name="Rahalkar M.C."/>
        </authorList>
    </citation>
    <scope>NUCLEOTIDE SEQUENCE [LARGE SCALE GENOMIC DNA]</scope>
    <source>
        <strain evidence="7">Sn10-6</strain>
    </source>
</reference>
<evidence type="ECO:0000256" key="2">
    <source>
        <dbReference type="ARBA" id="ARBA00004370"/>
    </source>
</evidence>
<evidence type="ECO:0000256" key="3">
    <source>
        <dbReference type="ARBA" id="ARBA00022824"/>
    </source>
</evidence>
<accession>A0A0F3IIP6</accession>
<dbReference type="Gene3D" id="3.40.50.1820">
    <property type="entry name" value="alpha/beta hydrolase"/>
    <property type="match status" value="1"/>
</dbReference>
<evidence type="ECO:0000259" key="5">
    <source>
        <dbReference type="Pfam" id="PF12697"/>
    </source>
</evidence>
<dbReference type="PANTHER" id="PTHR48182:SF2">
    <property type="entry name" value="PROTEIN SERAC1"/>
    <property type="match status" value="1"/>
</dbReference>
<evidence type="ECO:0000256" key="4">
    <source>
        <dbReference type="ARBA" id="ARBA00023136"/>
    </source>
</evidence>
<comment type="caution">
    <text evidence="6">The sequence shown here is derived from an EMBL/GenBank/DDBJ whole genome shotgun (WGS) entry which is preliminary data.</text>
</comment>
<dbReference type="PANTHER" id="PTHR48182">
    <property type="entry name" value="PROTEIN SERAC1"/>
    <property type="match status" value="1"/>
</dbReference>
<dbReference type="AlphaFoldDB" id="A0A0F3IIP6"/>
<proteinExistence type="predicted"/>
<dbReference type="Proteomes" id="UP000033684">
    <property type="component" value="Unassembled WGS sequence"/>
</dbReference>
<evidence type="ECO:0000313" key="6">
    <source>
        <dbReference type="EMBL" id="KJV06645.1"/>
    </source>
</evidence>
<protein>
    <recommendedName>
        <fullName evidence="5">AB hydrolase-1 domain-containing protein</fullName>
    </recommendedName>
</protein>
<dbReference type="InterPro" id="IPR052374">
    <property type="entry name" value="SERAC1"/>
</dbReference>
<comment type="subcellular location">
    <subcellularLocation>
        <location evidence="1">Endoplasmic reticulum</location>
    </subcellularLocation>
    <subcellularLocation>
        <location evidence="2">Membrane</location>
    </subcellularLocation>
</comment>
<dbReference type="OrthoDB" id="6963120at2"/>
<name>A0A0F3IIP6_9GAMM</name>
<keyword evidence="4" id="KW-0472">Membrane</keyword>
<keyword evidence="3" id="KW-0256">Endoplasmic reticulum</keyword>
<dbReference type="SUPFAM" id="SSF53474">
    <property type="entry name" value="alpha/beta-Hydrolases"/>
    <property type="match status" value="1"/>
</dbReference>
<organism evidence="6 7">
    <name type="scientific">Methylocucumis oryzae</name>
    <dbReference type="NCBI Taxonomy" id="1632867"/>
    <lineage>
        <taxon>Bacteria</taxon>
        <taxon>Pseudomonadati</taxon>
        <taxon>Pseudomonadota</taxon>
        <taxon>Gammaproteobacteria</taxon>
        <taxon>Methylococcales</taxon>
        <taxon>Methylococcaceae</taxon>
        <taxon>Methylocucumis</taxon>
    </lineage>
</organism>
<evidence type="ECO:0000256" key="1">
    <source>
        <dbReference type="ARBA" id="ARBA00004240"/>
    </source>
</evidence>
<feature type="domain" description="AB hydrolase-1" evidence="5">
    <location>
        <begin position="15"/>
        <end position="104"/>
    </location>
</feature>
<dbReference type="GO" id="GO:0016020">
    <property type="term" value="C:membrane"/>
    <property type="evidence" value="ECO:0007669"/>
    <property type="project" value="UniProtKB-SubCell"/>
</dbReference>
<dbReference type="EMBL" id="LAJX01000097">
    <property type="protein sequence ID" value="KJV06645.1"/>
    <property type="molecule type" value="Genomic_DNA"/>
</dbReference>
<dbReference type="InterPro" id="IPR000073">
    <property type="entry name" value="AB_hydrolase_1"/>
</dbReference>